<gene>
    <name evidence="2" type="ORF">OTU49_005199</name>
</gene>
<feature type="non-terminal residue" evidence="2">
    <location>
        <position position="1"/>
    </location>
</feature>
<accession>A0AAW0X8Z3</accession>
<organism evidence="2 3">
    <name type="scientific">Cherax quadricarinatus</name>
    <name type="common">Australian red claw crayfish</name>
    <dbReference type="NCBI Taxonomy" id="27406"/>
    <lineage>
        <taxon>Eukaryota</taxon>
        <taxon>Metazoa</taxon>
        <taxon>Ecdysozoa</taxon>
        <taxon>Arthropoda</taxon>
        <taxon>Crustacea</taxon>
        <taxon>Multicrustacea</taxon>
        <taxon>Malacostraca</taxon>
        <taxon>Eumalacostraca</taxon>
        <taxon>Eucarida</taxon>
        <taxon>Decapoda</taxon>
        <taxon>Pleocyemata</taxon>
        <taxon>Astacidea</taxon>
        <taxon>Parastacoidea</taxon>
        <taxon>Parastacidae</taxon>
        <taxon>Cherax</taxon>
    </lineage>
</organism>
<reference evidence="2 3" key="1">
    <citation type="journal article" date="2024" name="BMC Genomics">
        <title>Genome assembly of redclaw crayfish (Cherax quadricarinatus) provides insights into its immune adaptation and hypoxia tolerance.</title>
        <authorList>
            <person name="Liu Z."/>
            <person name="Zheng J."/>
            <person name="Li H."/>
            <person name="Fang K."/>
            <person name="Wang S."/>
            <person name="He J."/>
            <person name="Zhou D."/>
            <person name="Weng S."/>
            <person name="Chi M."/>
            <person name="Gu Z."/>
            <person name="He J."/>
            <person name="Li F."/>
            <person name="Wang M."/>
        </authorList>
    </citation>
    <scope>NUCLEOTIDE SEQUENCE [LARGE SCALE GENOMIC DNA]</scope>
    <source>
        <strain evidence="2">ZL_2023a</strain>
    </source>
</reference>
<dbReference type="EMBL" id="JARKIK010000045">
    <property type="protein sequence ID" value="KAK8736047.1"/>
    <property type="molecule type" value="Genomic_DNA"/>
</dbReference>
<evidence type="ECO:0000313" key="3">
    <source>
        <dbReference type="Proteomes" id="UP001445076"/>
    </source>
</evidence>
<protein>
    <submittedName>
        <fullName evidence="2">Uncharacterized protein</fullName>
    </submittedName>
</protein>
<dbReference type="AlphaFoldDB" id="A0AAW0X8Z3"/>
<name>A0AAW0X8Z3_CHEQU</name>
<sequence>CRYISSDHFSGDTVMDPCRGRTMVLLREREKPSTPRRWIPRLDPSLPGDEGRGASGIRPCGSPPTATASKSRTRRRLVASPSLWPQGRRKDSRWGADGSLRRDPPGCC</sequence>
<evidence type="ECO:0000313" key="2">
    <source>
        <dbReference type="EMBL" id="KAK8736047.1"/>
    </source>
</evidence>
<proteinExistence type="predicted"/>
<comment type="caution">
    <text evidence="2">The sequence shown here is derived from an EMBL/GenBank/DDBJ whole genome shotgun (WGS) entry which is preliminary data.</text>
</comment>
<dbReference type="Proteomes" id="UP001445076">
    <property type="component" value="Unassembled WGS sequence"/>
</dbReference>
<feature type="compositionally biased region" description="Basic and acidic residues" evidence="1">
    <location>
        <begin position="88"/>
        <end position="108"/>
    </location>
</feature>
<keyword evidence="3" id="KW-1185">Reference proteome</keyword>
<feature type="region of interest" description="Disordered" evidence="1">
    <location>
        <begin position="26"/>
        <end position="108"/>
    </location>
</feature>
<evidence type="ECO:0000256" key="1">
    <source>
        <dbReference type="SAM" id="MobiDB-lite"/>
    </source>
</evidence>